<proteinExistence type="inferred from homology"/>
<comment type="caution">
    <text evidence="9">Lacks conserved residue(s) required for the propagation of feature annotation.</text>
</comment>
<evidence type="ECO:0000313" key="15">
    <source>
        <dbReference type="Proteomes" id="UP000824025"/>
    </source>
</evidence>
<keyword evidence="5 9" id="KW-0799">Topoisomerase</keyword>
<dbReference type="GO" id="GO:0003677">
    <property type="term" value="F:DNA binding"/>
    <property type="evidence" value="ECO:0007669"/>
    <property type="project" value="UniProtKB-UniRule"/>
</dbReference>
<dbReference type="InterPro" id="IPR002205">
    <property type="entry name" value="Topo_IIA_dom_A"/>
</dbReference>
<evidence type="ECO:0000256" key="2">
    <source>
        <dbReference type="ARBA" id="ARBA00008263"/>
    </source>
</evidence>
<comment type="miscellaneous">
    <text evidence="9">Few gyrases are as efficient as E.coli at forming negative supercoils. Not all organisms have 2 type II topoisomerases; in organisms with a single type II topoisomerase this enzyme also has to decatenate newly replicated chromosomes.</text>
</comment>
<dbReference type="FunFam" id="3.90.199.10:FF:000001">
    <property type="entry name" value="DNA gyrase subunit A"/>
    <property type="match status" value="1"/>
</dbReference>
<evidence type="ECO:0000256" key="12">
    <source>
        <dbReference type="SAM" id="MobiDB-lite"/>
    </source>
</evidence>
<dbReference type="GO" id="GO:0006261">
    <property type="term" value="P:DNA-templated DNA replication"/>
    <property type="evidence" value="ECO:0007669"/>
    <property type="project" value="UniProtKB-UniRule"/>
</dbReference>
<dbReference type="InterPro" id="IPR013758">
    <property type="entry name" value="Topo_IIA_A/C_ab"/>
</dbReference>
<dbReference type="EC" id="5.6.2.2" evidence="9"/>
<evidence type="ECO:0000256" key="9">
    <source>
        <dbReference type="HAMAP-Rule" id="MF_01897"/>
    </source>
</evidence>
<comment type="subcellular location">
    <subcellularLocation>
        <location evidence="9">Cytoplasm</location>
    </subcellularLocation>
</comment>
<organism evidence="14 15">
    <name type="scientific">Candidatus Borkfalkia avicola</name>
    <dbReference type="NCBI Taxonomy" id="2838503"/>
    <lineage>
        <taxon>Bacteria</taxon>
        <taxon>Bacillati</taxon>
        <taxon>Bacillota</taxon>
        <taxon>Clostridia</taxon>
        <taxon>Christensenellales</taxon>
        <taxon>Christensenellaceae</taxon>
        <taxon>Candidatus Borkfalkia</taxon>
    </lineage>
</organism>
<keyword evidence="3 9" id="KW-0547">Nucleotide-binding</keyword>
<dbReference type="NCBIfam" id="TIGR01063">
    <property type="entry name" value="gyrA"/>
    <property type="match status" value="1"/>
</dbReference>
<comment type="caution">
    <text evidence="14">The sequence shown here is derived from an EMBL/GenBank/DDBJ whole genome shotgun (WGS) entry which is preliminary data.</text>
</comment>
<dbReference type="InterPro" id="IPR013760">
    <property type="entry name" value="Topo_IIA-like_dom_sf"/>
</dbReference>
<dbReference type="Gene3D" id="3.90.199.10">
    <property type="entry name" value="Topoisomerase II, domain 5"/>
    <property type="match status" value="1"/>
</dbReference>
<dbReference type="GO" id="GO:0005524">
    <property type="term" value="F:ATP binding"/>
    <property type="evidence" value="ECO:0007669"/>
    <property type="project" value="UniProtKB-UniRule"/>
</dbReference>
<dbReference type="Pfam" id="PF03989">
    <property type="entry name" value="DNA_gyraseA_C"/>
    <property type="match status" value="6"/>
</dbReference>
<dbReference type="InterPro" id="IPR006691">
    <property type="entry name" value="GyrA/parC_rep"/>
</dbReference>
<dbReference type="Gene3D" id="1.10.268.10">
    <property type="entry name" value="Topoisomerase, domain 3"/>
    <property type="match status" value="1"/>
</dbReference>
<evidence type="ECO:0000313" key="14">
    <source>
        <dbReference type="EMBL" id="HIZ08977.1"/>
    </source>
</evidence>
<evidence type="ECO:0000256" key="5">
    <source>
        <dbReference type="ARBA" id="ARBA00023029"/>
    </source>
</evidence>
<dbReference type="PROSITE" id="PS52040">
    <property type="entry name" value="TOPO_IIA"/>
    <property type="match status" value="1"/>
</dbReference>
<sequence length="836" mass="93320">MTNMIDVEVDDELKKSFIAYAMAVNVSRAIPDVRDGLKPVHRRILYSMHEMGLYNDKAYRKCARIVGDVLGKYHPHGDSAVYDALVRLAQDFTINCPLVDGHGNFGSVDGDPPAAMRYTEARMSKLAAEMLRDLDKETVDFYPTFDDTGMQPTVLPARFPNLLVNGSDGIAVGMATNIPPHNLAEVIDGVIAQIDNPEITVDELMEYIPAPDFPTGAILMGRAGIKRAYRTGRGNYILRAKCEIEDYTSGNTQRTRIVVTEIPYQVNKERLIKNIADLVKDKRVEGISDIREESDREGMRIVIELRKDANAQVVLNTLYKHTQLQTSNGIIMLALVDGEPKVLNLKEVIHYYIEHQKDVIVRRTRFDLNKAEERAHIVAGLVLALANIDEVIAIIKASADKNVACEKLMQAFELSDKQANAILEMRLQRLTSLEVEKLQEELAELEKTIADLKDILANEWRVLAIIKEDLAAIRDKFPGERKTELSYDYGEIDVEDLIEEEDVVISMTHSGYVKRQPVAEYKAQRRGGMGVTAHRPKDEDFVERLFISSTHDNILFFSSFGKVYSIKGYEIPEAQRQARGRAIVNLLQIAQDEKITAVIPLKKDTDGFIAMATRNGLIKKTALSEFENIRKVGKIAIRINEGDELISVQFTTGEDELIIASSEGKCIRFSEQGVRPMGRDTQGVRAMDLGEGDYLVDMLVVKPGCQILTITSKGYGKRSEVEDYRLQGRAGKGIKAGVFNEKTGHLVNLKIVSEDEDIMIISNNGTIIRMHVSDISMIGRNTQGVRVMRLKDSEVATVAVAPREEEEEPSGEEEAPAGEETAEDPVPSEEAAPDEE</sequence>
<gene>
    <name evidence="9 14" type="primary">gyrA</name>
    <name evidence="14" type="ORF">H9726_00680</name>
</gene>
<comment type="subunit">
    <text evidence="8">Heterotetramer composed of ParC and ParE.</text>
</comment>
<dbReference type="GO" id="GO:0009330">
    <property type="term" value="C:DNA topoisomerase type II (double strand cut, ATP-hydrolyzing) complex"/>
    <property type="evidence" value="ECO:0007669"/>
    <property type="project" value="TreeGrafter"/>
</dbReference>
<evidence type="ECO:0000256" key="3">
    <source>
        <dbReference type="ARBA" id="ARBA00022741"/>
    </source>
</evidence>
<dbReference type="InterPro" id="IPR035516">
    <property type="entry name" value="Gyrase/topoIV_suA_C"/>
</dbReference>
<evidence type="ECO:0000256" key="11">
    <source>
        <dbReference type="SAM" id="Coils"/>
    </source>
</evidence>
<dbReference type="GO" id="GO:0005694">
    <property type="term" value="C:chromosome"/>
    <property type="evidence" value="ECO:0007669"/>
    <property type="project" value="InterPro"/>
</dbReference>
<dbReference type="Proteomes" id="UP000824025">
    <property type="component" value="Unassembled WGS sequence"/>
</dbReference>
<dbReference type="NCBIfam" id="NF004043">
    <property type="entry name" value="PRK05560.1"/>
    <property type="match status" value="1"/>
</dbReference>
<dbReference type="InterPro" id="IPR050220">
    <property type="entry name" value="Type_II_DNA_Topoisomerases"/>
</dbReference>
<comment type="function">
    <text evidence="9">A type II topoisomerase that negatively supercoils closed circular double-stranded (ds) DNA in an ATP-dependent manner to modulate DNA topology and maintain chromosomes in an underwound state. Negative supercoiling favors strand separation, and DNA replication, transcription, recombination and repair, all of which involve strand separation. Also able to catalyze the interconversion of other topological isomers of dsDNA rings, including catenanes and knotted rings. Type II topoisomerases break and join 2 DNA strands simultaneously in an ATP-dependent manner.</text>
</comment>
<dbReference type="InterPro" id="IPR013757">
    <property type="entry name" value="Topo_IIA_A_a_sf"/>
</dbReference>
<feature type="active site" description="O-(5'-phospho-DNA)-tyrosine intermediate" evidence="9 10">
    <location>
        <position position="118"/>
    </location>
</feature>
<dbReference type="PANTHER" id="PTHR43493:SF5">
    <property type="entry name" value="DNA GYRASE SUBUNIT A, CHLOROPLASTIC_MITOCHONDRIAL"/>
    <property type="match status" value="1"/>
</dbReference>
<dbReference type="FunFam" id="3.30.1360.40:FF:000002">
    <property type="entry name" value="DNA gyrase subunit A"/>
    <property type="match status" value="1"/>
</dbReference>
<dbReference type="PANTHER" id="PTHR43493">
    <property type="entry name" value="DNA GYRASE/TOPOISOMERASE SUBUNIT A"/>
    <property type="match status" value="1"/>
</dbReference>
<evidence type="ECO:0000259" key="13">
    <source>
        <dbReference type="PROSITE" id="PS52040"/>
    </source>
</evidence>
<feature type="region of interest" description="Disordered" evidence="12">
    <location>
        <begin position="797"/>
        <end position="836"/>
    </location>
</feature>
<dbReference type="AlphaFoldDB" id="A0A9D2D5G3"/>
<dbReference type="SMART" id="SM00434">
    <property type="entry name" value="TOP4c"/>
    <property type="match status" value="1"/>
</dbReference>
<comment type="similarity">
    <text evidence="2 9">Belongs to the type II topoisomerase GyrA/ParC subunit family.</text>
</comment>
<name>A0A9D2D5G3_9FIRM</name>
<keyword evidence="9" id="KW-0963">Cytoplasm</keyword>
<reference evidence="14" key="2">
    <citation type="submission" date="2021-04" db="EMBL/GenBank/DDBJ databases">
        <authorList>
            <person name="Gilroy R."/>
        </authorList>
    </citation>
    <scope>NUCLEOTIDE SEQUENCE</scope>
    <source>
        <strain evidence="14">CHK192-19661</strain>
    </source>
</reference>
<dbReference type="GO" id="GO:0006265">
    <property type="term" value="P:DNA topological change"/>
    <property type="evidence" value="ECO:0007669"/>
    <property type="project" value="UniProtKB-UniRule"/>
</dbReference>
<evidence type="ECO:0000256" key="8">
    <source>
        <dbReference type="ARBA" id="ARBA00063644"/>
    </source>
</evidence>
<dbReference type="SUPFAM" id="SSF101904">
    <property type="entry name" value="GyrA/ParC C-terminal domain-like"/>
    <property type="match status" value="1"/>
</dbReference>
<feature type="coiled-coil region" evidence="11">
    <location>
        <begin position="428"/>
        <end position="458"/>
    </location>
</feature>
<dbReference type="SUPFAM" id="SSF56719">
    <property type="entry name" value="Type II DNA topoisomerase"/>
    <property type="match status" value="1"/>
</dbReference>
<dbReference type="FunFam" id="1.10.268.10:FF:000001">
    <property type="entry name" value="DNA gyrase subunit A"/>
    <property type="match status" value="1"/>
</dbReference>
<dbReference type="Gene3D" id="3.30.1360.40">
    <property type="match status" value="1"/>
</dbReference>
<dbReference type="Gene3D" id="2.120.10.90">
    <property type="entry name" value="DNA gyrase/topoisomerase IV, subunit A, C-terminal"/>
    <property type="match status" value="1"/>
</dbReference>
<dbReference type="GO" id="GO:0034335">
    <property type="term" value="F:DNA negative supercoiling activity"/>
    <property type="evidence" value="ECO:0007669"/>
    <property type="project" value="UniProtKB-ARBA"/>
</dbReference>
<accession>A0A9D2D5G3</accession>
<keyword evidence="4 9" id="KW-0067">ATP-binding</keyword>
<evidence type="ECO:0000256" key="7">
    <source>
        <dbReference type="ARBA" id="ARBA00023235"/>
    </source>
</evidence>
<protein>
    <recommendedName>
        <fullName evidence="9">DNA gyrase subunit A</fullName>
        <ecNumber evidence="9">5.6.2.2</ecNumber>
    </recommendedName>
</protein>
<evidence type="ECO:0000256" key="6">
    <source>
        <dbReference type="ARBA" id="ARBA00023125"/>
    </source>
</evidence>
<evidence type="ECO:0000256" key="1">
    <source>
        <dbReference type="ARBA" id="ARBA00000185"/>
    </source>
</evidence>
<dbReference type="Pfam" id="PF00521">
    <property type="entry name" value="DNA_topoisoIV"/>
    <property type="match status" value="1"/>
</dbReference>
<dbReference type="CDD" id="cd00187">
    <property type="entry name" value="TOP4c"/>
    <property type="match status" value="1"/>
</dbReference>
<feature type="compositionally biased region" description="Acidic residues" evidence="12">
    <location>
        <begin position="804"/>
        <end position="836"/>
    </location>
</feature>
<evidence type="ECO:0000256" key="10">
    <source>
        <dbReference type="PROSITE-ProRule" id="PRU01384"/>
    </source>
</evidence>
<comment type="catalytic activity">
    <reaction evidence="1 9 10">
        <text>ATP-dependent breakage, passage and rejoining of double-stranded DNA.</text>
        <dbReference type="EC" id="5.6.2.2"/>
    </reaction>
</comment>
<keyword evidence="7 9" id="KW-0413">Isomerase</keyword>
<dbReference type="FunFam" id="2.120.10.90:FF:000005">
    <property type="entry name" value="DNA topoisomerase 4 subunit A"/>
    <property type="match status" value="1"/>
</dbReference>
<dbReference type="InterPro" id="IPR005743">
    <property type="entry name" value="GyrA"/>
</dbReference>
<keyword evidence="6 9" id="KW-0238">DNA-binding</keyword>
<dbReference type="EMBL" id="DXCF01000003">
    <property type="protein sequence ID" value="HIZ08977.1"/>
    <property type="molecule type" value="Genomic_DNA"/>
</dbReference>
<dbReference type="NCBIfam" id="NF004044">
    <property type="entry name" value="PRK05561.1"/>
    <property type="match status" value="1"/>
</dbReference>
<reference evidence="14" key="1">
    <citation type="journal article" date="2021" name="PeerJ">
        <title>Extensive microbial diversity within the chicken gut microbiome revealed by metagenomics and culture.</title>
        <authorList>
            <person name="Gilroy R."/>
            <person name="Ravi A."/>
            <person name="Getino M."/>
            <person name="Pursley I."/>
            <person name="Horton D.L."/>
            <person name="Alikhan N.F."/>
            <person name="Baker D."/>
            <person name="Gharbi K."/>
            <person name="Hall N."/>
            <person name="Watson M."/>
            <person name="Adriaenssens E.M."/>
            <person name="Foster-Nyarko E."/>
            <person name="Jarju S."/>
            <person name="Secka A."/>
            <person name="Antonio M."/>
            <person name="Oren A."/>
            <person name="Chaudhuri R.R."/>
            <person name="La Ragione R."/>
            <person name="Hildebrand F."/>
            <person name="Pallen M.J."/>
        </authorList>
    </citation>
    <scope>NUCLEOTIDE SEQUENCE</scope>
    <source>
        <strain evidence="14">CHK192-19661</strain>
    </source>
</reference>
<evidence type="ECO:0000256" key="4">
    <source>
        <dbReference type="ARBA" id="ARBA00022840"/>
    </source>
</evidence>
<comment type="subunit">
    <text evidence="9">Heterotetramer, composed of two GyrA and two GyrB chains. In the heterotetramer, GyrA contains the active site tyrosine that forms a transient covalent intermediate with DNA, while GyrB binds cofactors and catalyzes ATP hydrolysis.</text>
</comment>
<dbReference type="HAMAP" id="MF_01897">
    <property type="entry name" value="GyrA"/>
    <property type="match status" value="1"/>
</dbReference>
<feature type="domain" description="Topo IIA-type catalytic" evidence="13">
    <location>
        <begin position="30"/>
        <end position="497"/>
    </location>
</feature>
<dbReference type="GO" id="GO:0005737">
    <property type="term" value="C:cytoplasm"/>
    <property type="evidence" value="ECO:0007669"/>
    <property type="project" value="UniProtKB-SubCell"/>
</dbReference>
<keyword evidence="11" id="KW-0175">Coiled coil</keyword>